<sequence>MRMPIFFSHPRSRPYSWVFTDTGNELISFSFRVRNLLGWCASHQARHGDLEYYLHNLYRKYRDSTPYLKCHDIHPTSSGYLPLTRLPERHCRLRPHDRRERNATVTATTTASRSPLKAHHHVLPCDAAMHPCLCRIRTLLAIYPALPVLPCSGVRSPCVRPQQWTARERPSRHLLRTDTTLGRRRGTARTGGNLGSSTHTLKSRASGEKHGPPLRLPFPTSHWPDPSSFLSPGTTMESTACTGSHKWPDSAVTIEMDQWRWLLHSLFQPGYTTLWPYGCHVGICKPYKAISSVSRTSLPCHAVRVRSGPARSHGQ</sequence>
<evidence type="ECO:0000313" key="2">
    <source>
        <dbReference type="EMBL" id="KAG7048549.1"/>
    </source>
</evidence>
<dbReference type="AlphaFoldDB" id="A0A9P7UAM2"/>
<evidence type="ECO:0000313" key="3">
    <source>
        <dbReference type="Proteomes" id="UP000699042"/>
    </source>
</evidence>
<keyword evidence="3" id="KW-1185">Reference proteome</keyword>
<evidence type="ECO:0000256" key="1">
    <source>
        <dbReference type="SAM" id="MobiDB-lite"/>
    </source>
</evidence>
<proteinExistence type="predicted"/>
<name>A0A9P7UAM2_9PEZI</name>
<dbReference type="EMBL" id="JAESDN010000006">
    <property type="protein sequence ID" value="KAG7048549.1"/>
    <property type="molecule type" value="Genomic_DNA"/>
</dbReference>
<accession>A0A9P7UAM2</accession>
<gene>
    <name evidence="2" type="ORF">JMJ77_014186</name>
</gene>
<protein>
    <submittedName>
        <fullName evidence="2">Uncharacterized protein</fullName>
    </submittedName>
</protein>
<feature type="region of interest" description="Disordered" evidence="1">
    <location>
        <begin position="176"/>
        <end position="218"/>
    </location>
</feature>
<comment type="caution">
    <text evidence="2">The sequence shown here is derived from an EMBL/GenBank/DDBJ whole genome shotgun (WGS) entry which is preliminary data.</text>
</comment>
<dbReference type="Proteomes" id="UP000699042">
    <property type="component" value="Unassembled WGS sequence"/>
</dbReference>
<organism evidence="2 3">
    <name type="scientific">Colletotrichum scovillei</name>
    <dbReference type="NCBI Taxonomy" id="1209932"/>
    <lineage>
        <taxon>Eukaryota</taxon>
        <taxon>Fungi</taxon>
        <taxon>Dikarya</taxon>
        <taxon>Ascomycota</taxon>
        <taxon>Pezizomycotina</taxon>
        <taxon>Sordariomycetes</taxon>
        <taxon>Hypocreomycetidae</taxon>
        <taxon>Glomerellales</taxon>
        <taxon>Glomerellaceae</taxon>
        <taxon>Colletotrichum</taxon>
        <taxon>Colletotrichum acutatum species complex</taxon>
    </lineage>
</organism>
<reference evidence="2" key="1">
    <citation type="submission" date="2021-05" db="EMBL/GenBank/DDBJ databases">
        <title>Comparative genomics of three Colletotrichum scovillei strains and genetic complementation revealed genes involved fungal growth and virulence on chili pepper.</title>
        <authorList>
            <person name="Hsieh D.-K."/>
            <person name="Chuang S.-C."/>
            <person name="Chen C.-Y."/>
            <person name="Chao Y.-T."/>
            <person name="Lu M.-Y.J."/>
            <person name="Lee M.-H."/>
            <person name="Shih M.-C."/>
        </authorList>
    </citation>
    <scope>NUCLEOTIDE SEQUENCE</scope>
    <source>
        <strain evidence="2">Coll-153</strain>
    </source>
</reference>